<dbReference type="Pfam" id="PF07963">
    <property type="entry name" value="N_methyl"/>
    <property type="match status" value="1"/>
</dbReference>
<keyword evidence="2" id="KW-0812">Transmembrane</keyword>
<dbReference type="InterPro" id="IPR045584">
    <property type="entry name" value="Pilin-like"/>
</dbReference>
<dbReference type="SUPFAM" id="SSF54523">
    <property type="entry name" value="Pili subunits"/>
    <property type="match status" value="1"/>
</dbReference>
<evidence type="ECO:0000313" key="4">
    <source>
        <dbReference type="Proteomes" id="UP000254463"/>
    </source>
</evidence>
<dbReference type="GO" id="GO:0016020">
    <property type="term" value="C:membrane"/>
    <property type="evidence" value="ECO:0007669"/>
    <property type="project" value="UniProtKB-SubCell"/>
</dbReference>
<keyword evidence="2" id="KW-1133">Transmembrane helix</keyword>
<dbReference type="Gene3D" id="3.30.1690.10">
    <property type="entry name" value="TcpA-like pilin"/>
    <property type="match status" value="1"/>
</dbReference>
<evidence type="ECO:0000256" key="2">
    <source>
        <dbReference type="SAM" id="Phobius"/>
    </source>
</evidence>
<dbReference type="GO" id="GO:0043230">
    <property type="term" value="C:extracellular organelle"/>
    <property type="evidence" value="ECO:0007669"/>
    <property type="project" value="InterPro"/>
</dbReference>
<organism evidence="3 4">
    <name type="scientific">Salmonella enterica</name>
    <name type="common">Salmonella choleraesuis</name>
    <dbReference type="NCBI Taxonomy" id="28901"/>
    <lineage>
        <taxon>Bacteria</taxon>
        <taxon>Pseudomonadati</taxon>
        <taxon>Pseudomonadota</taxon>
        <taxon>Gammaproteobacteria</taxon>
        <taxon>Enterobacterales</taxon>
        <taxon>Enterobacteriaceae</taxon>
        <taxon>Salmonella</taxon>
    </lineage>
</organism>
<gene>
    <name evidence="3" type="primary">sbeA_2</name>
    <name evidence="3" type="ORF">NCTC6385_04079</name>
</gene>
<dbReference type="EMBL" id="UGWV01000002">
    <property type="protein sequence ID" value="SUF97058.1"/>
    <property type="molecule type" value="Genomic_DNA"/>
</dbReference>
<reference evidence="3 4" key="1">
    <citation type="submission" date="2018-06" db="EMBL/GenBank/DDBJ databases">
        <authorList>
            <consortium name="Pathogen Informatics"/>
            <person name="Doyle S."/>
        </authorList>
    </citation>
    <scope>NUCLEOTIDE SEQUENCE [LARGE SCALE GENOMIC DNA]</scope>
    <source>
        <strain evidence="3 4">NCTC6385</strain>
    </source>
</reference>
<keyword evidence="2" id="KW-0472">Membrane</keyword>
<dbReference type="InterPro" id="IPR012902">
    <property type="entry name" value="N_methyl_site"/>
</dbReference>
<evidence type="ECO:0000313" key="3">
    <source>
        <dbReference type="EMBL" id="SUF97058.1"/>
    </source>
</evidence>
<feature type="transmembrane region" description="Helical" evidence="2">
    <location>
        <begin position="31"/>
        <end position="52"/>
    </location>
</feature>
<dbReference type="GO" id="GO:0009289">
    <property type="term" value="C:pilus"/>
    <property type="evidence" value="ECO:0007669"/>
    <property type="project" value="InterPro"/>
</dbReference>
<dbReference type="InterPro" id="IPR010271">
    <property type="entry name" value="TcpA"/>
</dbReference>
<dbReference type="AlphaFoldDB" id="A0A7D8IV24"/>
<sequence>MKAISLRDIRKRFMAQPEKYLNLKKQRGMTLLEIIIVLGIIGTIAAGVVILAQRAYDAKAMTDLTTNINTIRTAMKDAYGSTGIYPIPAGTATAALNDQTINEAAGQATPIGKLVALGKLSTDEAKNNISNDFISAGAGNISANGVQKGYFLEINGLNAQQCRNVLLQAGNSFDYVEVTDNAPAGAYHYDATPVTLDAALTGVTAATPGTGTVPGTPATLTGSGVFRSLVTGGNTLITADGVITACNDNSNNSVVLGSR</sequence>
<protein>
    <submittedName>
        <fullName evidence="3">Type IV major pilin</fullName>
    </submittedName>
</protein>
<accession>A0A7D8IV24</accession>
<dbReference type="NCBIfam" id="TIGR02532">
    <property type="entry name" value="IV_pilin_GFxxxE"/>
    <property type="match status" value="1"/>
</dbReference>
<dbReference type="PROSITE" id="PS00409">
    <property type="entry name" value="PROKAR_NTER_METHYL"/>
    <property type="match status" value="1"/>
</dbReference>
<name>A0A7D8IV24_SALER</name>
<proteinExistence type="predicted"/>
<dbReference type="Pfam" id="PF05946">
    <property type="entry name" value="TcpA"/>
    <property type="match status" value="1"/>
</dbReference>
<dbReference type="Proteomes" id="UP000254463">
    <property type="component" value="Unassembled WGS sequence"/>
</dbReference>
<comment type="subcellular location">
    <subcellularLocation>
        <location evidence="1">Membrane</location>
        <topology evidence="1">Single-pass membrane protein</topology>
    </subcellularLocation>
</comment>
<evidence type="ECO:0000256" key="1">
    <source>
        <dbReference type="ARBA" id="ARBA00004167"/>
    </source>
</evidence>